<dbReference type="SUPFAM" id="SSF56935">
    <property type="entry name" value="Porins"/>
    <property type="match status" value="1"/>
</dbReference>
<evidence type="ECO:0000256" key="6">
    <source>
        <dbReference type="ARBA" id="ARBA00022729"/>
    </source>
</evidence>
<evidence type="ECO:0000256" key="2">
    <source>
        <dbReference type="ARBA" id="ARBA00011233"/>
    </source>
</evidence>
<evidence type="ECO:0000256" key="4">
    <source>
        <dbReference type="ARBA" id="ARBA00022452"/>
    </source>
</evidence>
<evidence type="ECO:0000313" key="13">
    <source>
        <dbReference type="EMBL" id="AEA63566.1"/>
    </source>
</evidence>
<dbReference type="InterPro" id="IPR002299">
    <property type="entry name" value="Porin_Neis"/>
</dbReference>
<evidence type="ECO:0000256" key="7">
    <source>
        <dbReference type="ARBA" id="ARBA00023065"/>
    </source>
</evidence>
<evidence type="ECO:0000256" key="3">
    <source>
        <dbReference type="ARBA" id="ARBA00022448"/>
    </source>
</evidence>
<keyword evidence="6 11" id="KW-0732">Signal</keyword>
<dbReference type="InterPro" id="IPR033900">
    <property type="entry name" value="Gram_neg_porin_domain"/>
</dbReference>
<dbReference type="KEGG" id="bgd:bgla_2g11170"/>
<keyword evidence="9" id="KW-0472">Membrane</keyword>
<dbReference type="InterPro" id="IPR001702">
    <property type="entry name" value="Porin_Gram-ve"/>
</dbReference>
<name>F2LL88_BURGS</name>
<dbReference type="GO" id="GO:0046930">
    <property type="term" value="C:pore complex"/>
    <property type="evidence" value="ECO:0007669"/>
    <property type="project" value="UniProtKB-KW"/>
</dbReference>
<dbReference type="eggNOG" id="COG3203">
    <property type="taxonomic scope" value="Bacteria"/>
</dbReference>
<dbReference type="PANTHER" id="PTHR34501:SF9">
    <property type="entry name" value="MAJOR OUTER MEMBRANE PROTEIN P.IA"/>
    <property type="match status" value="1"/>
</dbReference>
<keyword evidence="10" id="KW-0998">Cell outer membrane</keyword>
<feature type="signal peptide" evidence="11">
    <location>
        <begin position="1"/>
        <end position="25"/>
    </location>
</feature>
<dbReference type="Gene3D" id="2.40.160.10">
    <property type="entry name" value="Porin"/>
    <property type="match status" value="1"/>
</dbReference>
<dbReference type="GO" id="GO:0034220">
    <property type="term" value="P:monoatomic ion transmembrane transport"/>
    <property type="evidence" value="ECO:0007669"/>
    <property type="project" value="InterPro"/>
</dbReference>
<evidence type="ECO:0000256" key="10">
    <source>
        <dbReference type="ARBA" id="ARBA00023237"/>
    </source>
</evidence>
<sequence>MSTRIPRGRALLATAATLAAGPVLAQSSVTLYGVADNALTYVNNQNGHSNLYLRDGNLYASKFGLRGNEDLGGGTRAIFDLQAGFNLNTGAQASAGTLFNRQAYVGLQNDRYGTLSAGRQYTPYYLFVGSYDSSNWLTGATGAHPGDIDGLDTTIRINNALTYTSPVIAGLSASAMFGLSGIPGSPGKGNTISAALRYANGPLGLALGYLRMNSSGQATGFSNPSIAPTASFASSVLNQGYLSARAVRHLAAAGNYTLGNLTLGLNYSNVEYLPGAQSAFGDTAIFNTYGALAIYRFTPAFSVGGGYSWTLASKANGIANAARYQQVSLKEAYSLSKRTILYAVQAYQHATGNTLGAKGAGDIVAAVPAVGDSQQFTASSTRSQFVGMLGIAVMF</sequence>
<dbReference type="InterPro" id="IPR050298">
    <property type="entry name" value="Gram-neg_bact_OMP"/>
</dbReference>
<dbReference type="AlphaFoldDB" id="F2LL88"/>
<reference evidence="13 14" key="1">
    <citation type="journal article" date="2011" name="J. Bacteriol.">
        <title>Complete genome sequence of Burkholderia gladioli BSR3.</title>
        <authorList>
            <person name="Seo Y.S."/>
            <person name="Lim J."/>
            <person name="Choi B.S."/>
            <person name="Kim H."/>
            <person name="Goo E."/>
            <person name="Lee B."/>
            <person name="Lim J.S."/>
            <person name="Choi I.Y."/>
            <person name="Moon J.S."/>
            <person name="Kim J."/>
            <person name="Hwang I."/>
        </authorList>
    </citation>
    <scope>NUCLEOTIDE SEQUENCE [LARGE SCALE GENOMIC DNA]</scope>
    <source>
        <strain evidence="13 14">BSR3</strain>
    </source>
</reference>
<dbReference type="PRINTS" id="PR00182">
    <property type="entry name" value="ECOLNEIPORIN"/>
</dbReference>
<dbReference type="GO" id="GO:0015288">
    <property type="term" value="F:porin activity"/>
    <property type="evidence" value="ECO:0007669"/>
    <property type="project" value="UniProtKB-KW"/>
</dbReference>
<comment type="subcellular location">
    <subcellularLocation>
        <location evidence="1">Cell outer membrane</location>
        <topology evidence="1">Multi-pass membrane protein</topology>
    </subcellularLocation>
</comment>
<dbReference type="PRINTS" id="PR00184">
    <property type="entry name" value="NEISSPPORIN"/>
</dbReference>
<comment type="subunit">
    <text evidence="2">Homotrimer.</text>
</comment>
<dbReference type="Pfam" id="PF13609">
    <property type="entry name" value="Porin_4"/>
    <property type="match status" value="1"/>
</dbReference>
<evidence type="ECO:0000313" key="14">
    <source>
        <dbReference type="Proteomes" id="UP000008316"/>
    </source>
</evidence>
<gene>
    <name evidence="13" type="ordered locus">bgla_2g11170</name>
</gene>
<dbReference type="GO" id="GO:0009279">
    <property type="term" value="C:cell outer membrane"/>
    <property type="evidence" value="ECO:0007669"/>
    <property type="project" value="UniProtKB-SubCell"/>
</dbReference>
<keyword evidence="14" id="KW-1185">Reference proteome</keyword>
<dbReference type="STRING" id="999541.bgla_2g11170"/>
<evidence type="ECO:0000259" key="12">
    <source>
        <dbReference type="Pfam" id="PF13609"/>
    </source>
</evidence>
<evidence type="ECO:0000256" key="11">
    <source>
        <dbReference type="SAM" id="SignalP"/>
    </source>
</evidence>
<dbReference type="Proteomes" id="UP000008316">
    <property type="component" value="Chromosome 2"/>
</dbReference>
<dbReference type="InterPro" id="IPR023614">
    <property type="entry name" value="Porin_dom_sf"/>
</dbReference>
<keyword evidence="5" id="KW-0812">Transmembrane</keyword>
<feature type="chain" id="PRO_5003281097" evidence="11">
    <location>
        <begin position="26"/>
        <end position="395"/>
    </location>
</feature>
<keyword evidence="3" id="KW-0813">Transport</keyword>
<keyword evidence="8" id="KW-0626">Porin</keyword>
<protein>
    <submittedName>
        <fullName evidence="13">Porin</fullName>
    </submittedName>
</protein>
<dbReference type="PANTHER" id="PTHR34501">
    <property type="entry name" value="PROTEIN YDDL-RELATED"/>
    <property type="match status" value="1"/>
</dbReference>
<feature type="domain" description="Porin" evidence="12">
    <location>
        <begin position="13"/>
        <end position="351"/>
    </location>
</feature>
<evidence type="ECO:0000256" key="5">
    <source>
        <dbReference type="ARBA" id="ARBA00022692"/>
    </source>
</evidence>
<proteinExistence type="predicted"/>
<evidence type="ECO:0000256" key="1">
    <source>
        <dbReference type="ARBA" id="ARBA00004571"/>
    </source>
</evidence>
<keyword evidence="4" id="KW-1134">Transmembrane beta strand</keyword>
<organism evidence="13 14">
    <name type="scientific">Burkholderia gladioli (strain BSR3)</name>
    <dbReference type="NCBI Taxonomy" id="999541"/>
    <lineage>
        <taxon>Bacteria</taxon>
        <taxon>Pseudomonadati</taxon>
        <taxon>Pseudomonadota</taxon>
        <taxon>Betaproteobacteria</taxon>
        <taxon>Burkholderiales</taxon>
        <taxon>Burkholderiaceae</taxon>
        <taxon>Burkholderia</taxon>
    </lineage>
</organism>
<dbReference type="HOGENOM" id="CLU_038238_0_0_4"/>
<dbReference type="CDD" id="cd00342">
    <property type="entry name" value="gram_neg_porins"/>
    <property type="match status" value="1"/>
</dbReference>
<keyword evidence="7" id="KW-0406">Ion transport</keyword>
<dbReference type="RefSeq" id="WP_013689893.1">
    <property type="nucleotide sequence ID" value="NC_015376.1"/>
</dbReference>
<evidence type="ECO:0000256" key="9">
    <source>
        <dbReference type="ARBA" id="ARBA00023136"/>
    </source>
</evidence>
<accession>F2LL88</accession>
<evidence type="ECO:0000256" key="8">
    <source>
        <dbReference type="ARBA" id="ARBA00023114"/>
    </source>
</evidence>
<dbReference type="EMBL" id="CP002600">
    <property type="protein sequence ID" value="AEA63566.1"/>
    <property type="molecule type" value="Genomic_DNA"/>
</dbReference>